<dbReference type="InterPro" id="IPR052196">
    <property type="entry name" value="Bact_Kbp"/>
</dbReference>
<feature type="region of interest" description="Disordered" evidence="1">
    <location>
        <begin position="324"/>
        <end position="430"/>
    </location>
</feature>
<organism evidence="3 4">
    <name type="scientific">Cypionkella sinensis</name>
    <dbReference type="NCBI Taxonomy" id="1756043"/>
    <lineage>
        <taxon>Bacteria</taxon>
        <taxon>Pseudomonadati</taxon>
        <taxon>Pseudomonadota</taxon>
        <taxon>Alphaproteobacteria</taxon>
        <taxon>Rhodobacterales</taxon>
        <taxon>Paracoccaceae</taxon>
        <taxon>Cypionkella</taxon>
    </lineage>
</organism>
<dbReference type="InterPro" id="IPR036779">
    <property type="entry name" value="LysM_dom_sf"/>
</dbReference>
<proteinExistence type="predicted"/>
<dbReference type="SUPFAM" id="SSF54106">
    <property type="entry name" value="LysM domain"/>
    <property type="match status" value="1"/>
</dbReference>
<protein>
    <submittedName>
        <fullName evidence="3">LysM peptidoglycan-binding domain-containing protein</fullName>
    </submittedName>
</protein>
<dbReference type="PANTHER" id="PTHR34700">
    <property type="entry name" value="POTASSIUM BINDING PROTEIN KBP"/>
    <property type="match status" value="1"/>
</dbReference>
<evidence type="ECO:0000259" key="2">
    <source>
        <dbReference type="PROSITE" id="PS51782"/>
    </source>
</evidence>
<keyword evidence="4" id="KW-1185">Reference proteome</keyword>
<dbReference type="InterPro" id="IPR018392">
    <property type="entry name" value="LysM"/>
</dbReference>
<dbReference type="EMBL" id="JBHRTO010000001">
    <property type="protein sequence ID" value="MFC3180015.1"/>
    <property type="molecule type" value="Genomic_DNA"/>
</dbReference>
<name>A0ABV7IX46_9RHOB</name>
<dbReference type="PANTHER" id="PTHR34700:SF4">
    <property type="entry name" value="PHAGE-LIKE ELEMENT PBSX PROTEIN XKDP"/>
    <property type="match status" value="1"/>
</dbReference>
<comment type="caution">
    <text evidence="3">The sequence shown here is derived from an EMBL/GenBank/DDBJ whole genome shotgun (WGS) entry which is preliminary data.</text>
</comment>
<dbReference type="RefSeq" id="WP_380071640.1">
    <property type="nucleotide sequence ID" value="NZ_JBHRTO010000001.1"/>
</dbReference>
<evidence type="ECO:0000313" key="3">
    <source>
        <dbReference type="EMBL" id="MFC3180015.1"/>
    </source>
</evidence>
<dbReference type="Pfam" id="PF01476">
    <property type="entry name" value="LysM"/>
    <property type="match status" value="1"/>
</dbReference>
<dbReference type="SMART" id="SM00257">
    <property type="entry name" value="LysM"/>
    <property type="match status" value="1"/>
</dbReference>
<dbReference type="Gene3D" id="3.10.350.10">
    <property type="entry name" value="LysM domain"/>
    <property type="match status" value="1"/>
</dbReference>
<sequence>MSASARGVVLAGGAAVLAVLGYFGFARGPEPAAPVLDQSAVSAQGPVATPSAQLATAADAPTSVAGSDAAATAPVAEAAPATASDDSAATASSAPAQAAAILPRFDVARVAPDGAATVAGAAAPGATVSLLVDGVAVATAVADKQGKFAALFDLPASAAAQVLTLQAVGADGVAVTGAEKIALAPIAGDPAVEVATAADAAEPALQAPAAVLIAPEGVKVLQPGAEEPVELSENVVVDTISYAPDGAVMLGGRASAGAALRIYLDGAAIADIAAGPDGAWATTLKDVAAGIYTLRVDQLAEDGTVTSRFETPFKRETLEALAAATTSTSGAPDATASASDTTAPATAAPAPLAAENPAPDTAASAAEADVAASPAPAPSNVSGAEATAPADAPAPQPATATDPAPTQSTTAPAEAAPAPIQSASAAPPAPVSVTVQPGYTLWGIAQQNFGEGVMYVQVFEANKAKIKDPNLIYPGQVFTIPVLP</sequence>
<evidence type="ECO:0000256" key="1">
    <source>
        <dbReference type="SAM" id="MobiDB-lite"/>
    </source>
</evidence>
<dbReference type="PROSITE" id="PS51782">
    <property type="entry name" value="LYSM"/>
    <property type="match status" value="1"/>
</dbReference>
<reference evidence="4" key="1">
    <citation type="journal article" date="2019" name="Int. J. Syst. Evol. Microbiol.">
        <title>The Global Catalogue of Microorganisms (GCM) 10K type strain sequencing project: providing services to taxonomists for standard genome sequencing and annotation.</title>
        <authorList>
            <consortium name="The Broad Institute Genomics Platform"/>
            <consortium name="The Broad Institute Genome Sequencing Center for Infectious Disease"/>
            <person name="Wu L."/>
            <person name="Ma J."/>
        </authorList>
    </citation>
    <scope>NUCLEOTIDE SEQUENCE [LARGE SCALE GENOMIC DNA]</scope>
    <source>
        <strain evidence="4">KCTC 52039</strain>
    </source>
</reference>
<evidence type="ECO:0000313" key="4">
    <source>
        <dbReference type="Proteomes" id="UP001595547"/>
    </source>
</evidence>
<accession>A0ABV7IX46</accession>
<dbReference type="Proteomes" id="UP001595547">
    <property type="component" value="Unassembled WGS sequence"/>
</dbReference>
<feature type="domain" description="LysM" evidence="2">
    <location>
        <begin position="431"/>
        <end position="480"/>
    </location>
</feature>
<gene>
    <name evidence="3" type="ORF">ACFOGH_03345</name>
</gene>
<dbReference type="CDD" id="cd00118">
    <property type="entry name" value="LysM"/>
    <property type="match status" value="1"/>
</dbReference>